<evidence type="ECO:0000313" key="5">
    <source>
        <dbReference type="Proteomes" id="UP000307756"/>
    </source>
</evidence>
<dbReference type="InterPro" id="IPR029063">
    <property type="entry name" value="SAM-dependent_MTases_sf"/>
</dbReference>
<dbReference type="PANTHER" id="PTHR43861">
    <property type="entry name" value="TRANS-ACONITATE 2-METHYLTRANSFERASE-RELATED"/>
    <property type="match status" value="1"/>
</dbReference>
<dbReference type="PANTHER" id="PTHR43861:SF1">
    <property type="entry name" value="TRANS-ACONITATE 2-METHYLTRANSFERASE"/>
    <property type="match status" value="1"/>
</dbReference>
<gene>
    <name evidence="4" type="ORF">FA727_18010</name>
</gene>
<evidence type="ECO:0000313" key="4">
    <source>
        <dbReference type="EMBL" id="TKC15517.1"/>
    </source>
</evidence>
<dbReference type="InterPro" id="IPR041698">
    <property type="entry name" value="Methyltransf_25"/>
</dbReference>
<accession>A0A4U1D2X1</accession>
<evidence type="ECO:0000256" key="2">
    <source>
        <dbReference type="ARBA" id="ARBA00022679"/>
    </source>
</evidence>
<dbReference type="SUPFAM" id="SSF53335">
    <property type="entry name" value="S-adenosyl-L-methionine-dependent methyltransferases"/>
    <property type="match status" value="1"/>
</dbReference>
<keyword evidence="1 4" id="KW-0489">Methyltransferase</keyword>
<name>A0A4U1D2X1_9BACI</name>
<comment type="caution">
    <text evidence="4">The sequence shown here is derived from an EMBL/GenBank/DDBJ whole genome shotgun (WGS) entry which is preliminary data.</text>
</comment>
<dbReference type="OrthoDB" id="9811589at2"/>
<dbReference type="Gene3D" id="3.40.50.150">
    <property type="entry name" value="Vaccinia Virus protein VP39"/>
    <property type="match status" value="1"/>
</dbReference>
<dbReference type="GO" id="GO:0008168">
    <property type="term" value="F:methyltransferase activity"/>
    <property type="evidence" value="ECO:0007669"/>
    <property type="project" value="UniProtKB-KW"/>
</dbReference>
<reference evidence="4 5" key="1">
    <citation type="journal article" date="2011" name="J. Microbiol.">
        <title>Bacillus kyonggiensis sp. nov., isolated from soil of a lettuce field.</title>
        <authorList>
            <person name="Dong K."/>
            <person name="Lee S."/>
        </authorList>
    </citation>
    <scope>NUCLEOTIDE SEQUENCE [LARGE SCALE GENOMIC DNA]</scope>
    <source>
        <strain evidence="4 5">NB22</strain>
    </source>
</reference>
<sequence length="254" mass="29330">MDNTEEYNDPILYDQENDHYRTELPLLLKWVSKKQGPIIDLACGTGRITIPMAKSGHELVGVDVHKGMLDEAKQKSMDLNLPIRWVEQDCTKLDLDIKSPLIFSVGNSFQHFLTIEEQDAFLASVHKHFEMDGVFIFGTRFPTGDELLQPSTEEYWKSYTDSETGHTADEYTISNYDSLKQIQHYTTIRKYKNTDGEIVDEVSTNISLRYVFPKEMERILSGSGFEIVHLYGDWNESSITNASHEMIYVCRKKR</sequence>
<keyword evidence="5" id="KW-1185">Reference proteome</keyword>
<dbReference type="AlphaFoldDB" id="A0A4U1D2X1"/>
<dbReference type="Proteomes" id="UP000307756">
    <property type="component" value="Unassembled WGS sequence"/>
</dbReference>
<keyword evidence="2 4" id="KW-0808">Transferase</keyword>
<dbReference type="Pfam" id="PF13649">
    <property type="entry name" value="Methyltransf_25"/>
    <property type="match status" value="1"/>
</dbReference>
<feature type="domain" description="Methyltransferase" evidence="3">
    <location>
        <begin position="38"/>
        <end position="133"/>
    </location>
</feature>
<protein>
    <submittedName>
        <fullName evidence="4">Class I SAM-dependent methyltransferase</fullName>
    </submittedName>
</protein>
<evidence type="ECO:0000259" key="3">
    <source>
        <dbReference type="Pfam" id="PF13649"/>
    </source>
</evidence>
<proteinExistence type="predicted"/>
<dbReference type="GO" id="GO:0032259">
    <property type="term" value="P:methylation"/>
    <property type="evidence" value="ECO:0007669"/>
    <property type="project" value="UniProtKB-KW"/>
</dbReference>
<dbReference type="EMBL" id="SWBM01000005">
    <property type="protein sequence ID" value="TKC15517.1"/>
    <property type="molecule type" value="Genomic_DNA"/>
</dbReference>
<dbReference type="Gene3D" id="2.20.25.110">
    <property type="entry name" value="S-adenosyl-L-methionine-dependent methyltransferases"/>
    <property type="match status" value="1"/>
</dbReference>
<organism evidence="4 5">
    <name type="scientific">Robertmurraya kyonggiensis</name>
    <dbReference type="NCBI Taxonomy" id="1037680"/>
    <lineage>
        <taxon>Bacteria</taxon>
        <taxon>Bacillati</taxon>
        <taxon>Bacillota</taxon>
        <taxon>Bacilli</taxon>
        <taxon>Bacillales</taxon>
        <taxon>Bacillaceae</taxon>
        <taxon>Robertmurraya</taxon>
    </lineage>
</organism>
<evidence type="ECO:0000256" key="1">
    <source>
        <dbReference type="ARBA" id="ARBA00022603"/>
    </source>
</evidence>
<dbReference type="CDD" id="cd02440">
    <property type="entry name" value="AdoMet_MTases"/>
    <property type="match status" value="1"/>
</dbReference>